<evidence type="ECO:0000313" key="2">
    <source>
        <dbReference type="Proteomes" id="UP000250796"/>
    </source>
</evidence>
<gene>
    <name evidence="1" type="ORF">MESINF_1260</name>
</gene>
<dbReference type="Proteomes" id="UP000250796">
    <property type="component" value="Chromosome MESINF"/>
</dbReference>
<dbReference type="EMBL" id="LS974202">
    <property type="protein sequence ID" value="SSC12704.1"/>
    <property type="molecule type" value="Genomic_DNA"/>
</dbReference>
<keyword evidence="2" id="KW-1185">Reference proteome</keyword>
<evidence type="ECO:0000313" key="1">
    <source>
        <dbReference type="EMBL" id="SSC12704.1"/>
    </source>
</evidence>
<name>A0A7Z7LFE9_9BACT</name>
<protein>
    <submittedName>
        <fullName evidence="1">Uncharacterized protein</fullName>
    </submittedName>
</protein>
<reference evidence="1 2" key="1">
    <citation type="submission" date="2017-01" db="EMBL/GenBank/DDBJ databases">
        <authorList>
            <person name="Erauso G."/>
        </authorList>
    </citation>
    <scope>NUCLEOTIDE SEQUENCE [LARGE SCALE GENOMIC DNA]</scope>
    <source>
        <strain evidence="1">MESINF1</strain>
    </source>
</reference>
<organism evidence="1 2">
    <name type="scientific">Mesotoga infera</name>
    <dbReference type="NCBI Taxonomy" id="1236046"/>
    <lineage>
        <taxon>Bacteria</taxon>
        <taxon>Thermotogati</taxon>
        <taxon>Thermotogota</taxon>
        <taxon>Thermotogae</taxon>
        <taxon>Kosmotogales</taxon>
        <taxon>Kosmotogaceae</taxon>
        <taxon>Mesotoga</taxon>
    </lineage>
</organism>
<dbReference type="KEGG" id="minf:MESINF_1260"/>
<accession>A0A7Z7LFE9</accession>
<dbReference type="AlphaFoldDB" id="A0A7Z7LFE9"/>
<proteinExistence type="predicted"/>
<sequence>MVDSKQEADAAFTKTIERLYPSLVDSKHIVEFFEGIPPVGLYPSLVDSKLKSLRKKFIEGRGLYPSLVDSKRKSECGRAHVRALFISLFG</sequence>